<comment type="caution">
    <text evidence="1">The sequence shown here is derived from an EMBL/GenBank/DDBJ whole genome shotgun (WGS) entry which is preliminary data.</text>
</comment>
<name>A0A8X7WH15_BRACI</name>
<gene>
    <name evidence="1" type="ORF">Bca52824_011363</name>
</gene>
<protein>
    <submittedName>
        <fullName evidence="1">Uncharacterized protein</fullName>
    </submittedName>
</protein>
<evidence type="ECO:0000313" key="1">
    <source>
        <dbReference type="EMBL" id="KAG2328635.1"/>
    </source>
</evidence>
<reference evidence="1 2" key="1">
    <citation type="submission" date="2020-02" db="EMBL/GenBank/DDBJ databases">
        <authorList>
            <person name="Ma Q."/>
            <person name="Huang Y."/>
            <person name="Song X."/>
            <person name="Pei D."/>
        </authorList>
    </citation>
    <scope>NUCLEOTIDE SEQUENCE [LARGE SCALE GENOMIC DNA]</scope>
    <source>
        <strain evidence="1">Sxm20200214</strain>
        <tissue evidence="1">Leaf</tissue>
    </source>
</reference>
<dbReference type="OrthoDB" id="10496003at2759"/>
<evidence type="ECO:0000313" key="2">
    <source>
        <dbReference type="Proteomes" id="UP000886595"/>
    </source>
</evidence>
<accession>A0A8X7WH15</accession>
<proteinExistence type="predicted"/>
<dbReference type="Proteomes" id="UP000886595">
    <property type="component" value="Unassembled WGS sequence"/>
</dbReference>
<organism evidence="1 2">
    <name type="scientific">Brassica carinata</name>
    <name type="common">Ethiopian mustard</name>
    <name type="synonym">Abyssinian cabbage</name>
    <dbReference type="NCBI Taxonomy" id="52824"/>
    <lineage>
        <taxon>Eukaryota</taxon>
        <taxon>Viridiplantae</taxon>
        <taxon>Streptophyta</taxon>
        <taxon>Embryophyta</taxon>
        <taxon>Tracheophyta</taxon>
        <taxon>Spermatophyta</taxon>
        <taxon>Magnoliopsida</taxon>
        <taxon>eudicotyledons</taxon>
        <taxon>Gunneridae</taxon>
        <taxon>Pentapetalae</taxon>
        <taxon>rosids</taxon>
        <taxon>malvids</taxon>
        <taxon>Brassicales</taxon>
        <taxon>Brassicaceae</taxon>
        <taxon>Brassiceae</taxon>
        <taxon>Brassica</taxon>
    </lineage>
</organism>
<sequence length="150" mass="17731">MICVVQPDEYGVYKNKEGNAKTMYERIINVSKEDIEAILEVADTLGGRYQSLPQYERCFEMPRVHPTPPYLPEANTYTRDLVKDLIEDVFKAQDRIFDEFYKKIDAIYFPLDNSVSWLSKCMDEQLKLDYTYEIIKRQKEHDARGEKQSN</sequence>
<dbReference type="EMBL" id="JAAMPC010000002">
    <property type="protein sequence ID" value="KAG2328635.1"/>
    <property type="molecule type" value="Genomic_DNA"/>
</dbReference>
<dbReference type="AlphaFoldDB" id="A0A8X7WH15"/>
<keyword evidence="2" id="KW-1185">Reference proteome</keyword>